<feature type="transmembrane region" description="Helical" evidence="1">
    <location>
        <begin position="125"/>
        <end position="148"/>
    </location>
</feature>
<dbReference type="Gene3D" id="1.20.210.10">
    <property type="entry name" value="Cytochrome c oxidase-like, subunit I domain"/>
    <property type="match status" value="1"/>
</dbReference>
<keyword evidence="1" id="KW-1133">Transmembrane helix</keyword>
<dbReference type="PRINTS" id="PR01165">
    <property type="entry name" value="CYCOXIDASEI"/>
</dbReference>
<keyword evidence="1" id="KW-0812">Transmembrane</keyword>
<feature type="transmembrane region" description="Helical" evidence="1">
    <location>
        <begin position="12"/>
        <end position="34"/>
    </location>
</feature>
<dbReference type="AlphaFoldDB" id="A0A382RUD6"/>
<gene>
    <name evidence="3" type="ORF">METZ01_LOCUS353944</name>
</gene>
<evidence type="ECO:0000256" key="1">
    <source>
        <dbReference type="SAM" id="Phobius"/>
    </source>
</evidence>
<dbReference type="EMBL" id="UINC01124145">
    <property type="protein sequence ID" value="SVD01090.1"/>
    <property type="molecule type" value="Genomic_DNA"/>
</dbReference>
<feature type="transmembrane region" description="Helical" evidence="1">
    <location>
        <begin position="266"/>
        <end position="285"/>
    </location>
</feature>
<dbReference type="PROSITE" id="PS50855">
    <property type="entry name" value="COX1"/>
    <property type="match status" value="1"/>
</dbReference>
<dbReference type="GO" id="GO:0004129">
    <property type="term" value="F:cytochrome-c oxidase activity"/>
    <property type="evidence" value="ECO:0007669"/>
    <property type="project" value="InterPro"/>
</dbReference>
<protein>
    <recommendedName>
        <fullName evidence="2">Cytochrome oxidase subunit I profile domain-containing protein</fullName>
    </recommendedName>
</protein>
<feature type="transmembrane region" description="Helical" evidence="1">
    <location>
        <begin position="87"/>
        <end position="113"/>
    </location>
</feature>
<evidence type="ECO:0000313" key="3">
    <source>
        <dbReference type="EMBL" id="SVD01090.1"/>
    </source>
</evidence>
<reference evidence="3" key="1">
    <citation type="submission" date="2018-05" db="EMBL/GenBank/DDBJ databases">
        <authorList>
            <person name="Lanie J.A."/>
            <person name="Ng W.-L."/>
            <person name="Kazmierczak K.M."/>
            <person name="Andrzejewski T.M."/>
            <person name="Davidsen T.M."/>
            <person name="Wayne K.J."/>
            <person name="Tettelin H."/>
            <person name="Glass J.I."/>
            <person name="Rusch D."/>
            <person name="Podicherti R."/>
            <person name="Tsui H.-C.T."/>
            <person name="Winkler M.E."/>
        </authorList>
    </citation>
    <scope>NUCLEOTIDE SEQUENCE</scope>
</reference>
<dbReference type="SUPFAM" id="SSF81442">
    <property type="entry name" value="Cytochrome c oxidase subunit I-like"/>
    <property type="match status" value="1"/>
</dbReference>
<sequence length="317" mass="35788">FAVWSHHMFTTGMGIVATSAFAILTMLIAIPTGVKIFNWIGTMWGGKIRFDTPMLFALGFITMFMIGGFTGIMHASVPIDMQQQDTYFIVAHFHYVLIGGALFGLFTGFYFWLPKMTGRMLDEKMGKIVFTLMFIGFNATFFPMHYLGMIGQPRRTHSYNAGNGFEQWNQISTIGAFILGIGIFLGVVQFMRSFRDKSLKPAGKNPWDARSLEWTLSSPVKEYNFARTPIIKARDQAWENNYGPRELHSEKEPLDHHGVHMPDHSWYPLLTAIGFLVLVIGMLFHKTVIDGEIVRNFTVPVIGGVIAIAGMILWSLE</sequence>
<dbReference type="InterPro" id="IPR036927">
    <property type="entry name" value="Cyt_c_oxase-like_su1_sf"/>
</dbReference>
<dbReference type="InterPro" id="IPR000883">
    <property type="entry name" value="Cyt_C_Oxase_1"/>
</dbReference>
<dbReference type="GO" id="GO:0009060">
    <property type="term" value="P:aerobic respiration"/>
    <property type="evidence" value="ECO:0007669"/>
    <property type="project" value="InterPro"/>
</dbReference>
<proteinExistence type="predicted"/>
<organism evidence="3">
    <name type="scientific">marine metagenome</name>
    <dbReference type="NCBI Taxonomy" id="408172"/>
    <lineage>
        <taxon>unclassified sequences</taxon>
        <taxon>metagenomes</taxon>
        <taxon>ecological metagenomes</taxon>
    </lineage>
</organism>
<dbReference type="GO" id="GO:0022904">
    <property type="term" value="P:respiratory electron transport chain"/>
    <property type="evidence" value="ECO:0007669"/>
    <property type="project" value="TreeGrafter"/>
</dbReference>
<dbReference type="GO" id="GO:0020037">
    <property type="term" value="F:heme binding"/>
    <property type="evidence" value="ECO:0007669"/>
    <property type="project" value="InterPro"/>
</dbReference>
<dbReference type="Gene3D" id="1.10.287.70">
    <property type="match status" value="1"/>
</dbReference>
<dbReference type="Pfam" id="PF00115">
    <property type="entry name" value="COX1"/>
    <property type="match status" value="1"/>
</dbReference>
<dbReference type="InterPro" id="IPR023616">
    <property type="entry name" value="Cyt_c_oxase-like_su1_dom"/>
</dbReference>
<dbReference type="GO" id="GO:0016020">
    <property type="term" value="C:membrane"/>
    <property type="evidence" value="ECO:0007669"/>
    <property type="project" value="InterPro"/>
</dbReference>
<feature type="transmembrane region" description="Helical" evidence="1">
    <location>
        <begin position="55"/>
        <end position="75"/>
    </location>
</feature>
<feature type="non-terminal residue" evidence="3">
    <location>
        <position position="1"/>
    </location>
</feature>
<feature type="transmembrane region" description="Helical" evidence="1">
    <location>
        <begin position="168"/>
        <end position="190"/>
    </location>
</feature>
<keyword evidence="1" id="KW-0472">Membrane</keyword>
<dbReference type="GO" id="GO:0015990">
    <property type="term" value="P:electron transport coupled proton transport"/>
    <property type="evidence" value="ECO:0007669"/>
    <property type="project" value="TreeGrafter"/>
</dbReference>
<dbReference type="PANTHER" id="PTHR10422:SF18">
    <property type="entry name" value="CYTOCHROME C OXIDASE SUBUNIT 1"/>
    <property type="match status" value="1"/>
</dbReference>
<feature type="transmembrane region" description="Helical" evidence="1">
    <location>
        <begin position="297"/>
        <end position="316"/>
    </location>
</feature>
<accession>A0A382RUD6</accession>
<feature type="domain" description="Cytochrome oxidase subunit I profile" evidence="2">
    <location>
        <begin position="1"/>
        <end position="232"/>
    </location>
</feature>
<evidence type="ECO:0000259" key="2">
    <source>
        <dbReference type="PROSITE" id="PS50855"/>
    </source>
</evidence>
<dbReference type="PANTHER" id="PTHR10422">
    <property type="entry name" value="CYTOCHROME C OXIDASE SUBUNIT 1"/>
    <property type="match status" value="1"/>
</dbReference>
<name>A0A382RUD6_9ZZZZ</name>
<feature type="non-terminal residue" evidence="3">
    <location>
        <position position="317"/>
    </location>
</feature>